<dbReference type="SUPFAM" id="SSF52058">
    <property type="entry name" value="L domain-like"/>
    <property type="match status" value="1"/>
</dbReference>
<evidence type="ECO:0000313" key="2">
    <source>
        <dbReference type="EMBL" id="TKR71405.1"/>
    </source>
</evidence>
<dbReference type="Pfam" id="PF00646">
    <property type="entry name" value="F-box"/>
    <property type="match status" value="1"/>
</dbReference>
<dbReference type="PROSITE" id="PS50181">
    <property type="entry name" value="FBOX"/>
    <property type="match status" value="1"/>
</dbReference>
<dbReference type="InterPro" id="IPR036047">
    <property type="entry name" value="F-box-like_dom_sf"/>
</dbReference>
<dbReference type="InterPro" id="IPR053197">
    <property type="entry name" value="F-box_SCFL_complex_component"/>
</dbReference>
<dbReference type="InterPro" id="IPR032675">
    <property type="entry name" value="LRR_dom_sf"/>
</dbReference>
<dbReference type="AlphaFoldDB" id="A0A4V6A0F6"/>
<dbReference type="STRING" id="43335.A0A4V6A0F6"/>
<gene>
    <name evidence="2" type="ORF">D5086_0000301790</name>
</gene>
<name>A0A4V6A0F6_POPAL</name>
<dbReference type="Pfam" id="PF24758">
    <property type="entry name" value="LRR_At5g56370"/>
    <property type="match status" value="1"/>
</dbReference>
<evidence type="ECO:0000259" key="1">
    <source>
        <dbReference type="PROSITE" id="PS50181"/>
    </source>
</evidence>
<feature type="domain" description="F-box" evidence="1">
    <location>
        <begin position="17"/>
        <end position="65"/>
    </location>
</feature>
<dbReference type="InterPro" id="IPR001810">
    <property type="entry name" value="F-box_dom"/>
</dbReference>
<dbReference type="Gene3D" id="3.80.10.10">
    <property type="entry name" value="Ribonuclease Inhibitor"/>
    <property type="match status" value="1"/>
</dbReference>
<dbReference type="EMBL" id="RCHU01001183">
    <property type="protein sequence ID" value="TKR71405.1"/>
    <property type="molecule type" value="Genomic_DNA"/>
</dbReference>
<dbReference type="PANTHER" id="PTHR34223:SF51">
    <property type="entry name" value="OS06G0556300 PROTEIN"/>
    <property type="match status" value="1"/>
</dbReference>
<dbReference type="SUPFAM" id="SSF81383">
    <property type="entry name" value="F-box domain"/>
    <property type="match status" value="1"/>
</dbReference>
<comment type="caution">
    <text evidence="2">The sequence shown here is derived from an EMBL/GenBank/DDBJ whole genome shotgun (WGS) entry which is preliminary data.</text>
</comment>
<dbReference type="InterPro" id="IPR055411">
    <property type="entry name" value="LRR_FXL15/At3g58940/PEG3-like"/>
</dbReference>
<protein>
    <recommendedName>
        <fullName evidence="1">F-box domain-containing protein</fullName>
    </recommendedName>
</protein>
<reference evidence="2" key="1">
    <citation type="submission" date="2018-10" db="EMBL/GenBank/DDBJ databases">
        <title>Population genomic analysis revealed the cold adaptation of white poplar.</title>
        <authorList>
            <person name="Liu Y.-J."/>
        </authorList>
    </citation>
    <scope>NUCLEOTIDE SEQUENCE [LARGE SCALE GENOMIC DNA]</scope>
    <source>
        <strain evidence="2">PAL-ZL1</strain>
    </source>
</reference>
<sequence length="360" mass="40558">MENEEDKAISSCRSENIDRLSDLPDSIIHKILSLVDLRCAVQTSVLSKRWRFLWTSLTDLNFNGTCMDFTNFLTFNRFVSRVLSTREDSNLYKIQLYSTWSPHHSLLDMVIKYAVSHHIQNMVINYGHSTIRSFSLPPAFLTCQTLKTLQLSGFNFKALGFALPNLISLSLSHCSFTNPSDFDDPFASCLKLKNLSLRSCSFLSSKVLKISGLQLLNLEIVGLGYMNLAGLLYRIDIFAPKLISFIYKLSHVVDFSGLHLPSLNFARVHVCTKQDKKKEAYLGLINMFKGLGNAQSVMLHSQTIEVLGSFPGLLEQEPSPFKRLKSLQVAPNNKPLVPPHVMTYLLGGTPHAQTIYADYL</sequence>
<organism evidence="2">
    <name type="scientific">Populus alba</name>
    <name type="common">White poplar</name>
    <dbReference type="NCBI Taxonomy" id="43335"/>
    <lineage>
        <taxon>Eukaryota</taxon>
        <taxon>Viridiplantae</taxon>
        <taxon>Streptophyta</taxon>
        <taxon>Embryophyta</taxon>
        <taxon>Tracheophyta</taxon>
        <taxon>Spermatophyta</taxon>
        <taxon>Magnoliopsida</taxon>
        <taxon>eudicotyledons</taxon>
        <taxon>Gunneridae</taxon>
        <taxon>Pentapetalae</taxon>
        <taxon>rosids</taxon>
        <taxon>fabids</taxon>
        <taxon>Malpighiales</taxon>
        <taxon>Salicaceae</taxon>
        <taxon>Saliceae</taxon>
        <taxon>Populus</taxon>
    </lineage>
</organism>
<dbReference type="InterPro" id="IPR053781">
    <property type="entry name" value="F-box_AtFBL13-like"/>
</dbReference>
<dbReference type="Gene3D" id="1.20.1280.50">
    <property type="match status" value="1"/>
</dbReference>
<dbReference type="PANTHER" id="PTHR34223">
    <property type="entry name" value="OS11G0201299 PROTEIN"/>
    <property type="match status" value="1"/>
</dbReference>
<dbReference type="CDD" id="cd22160">
    <property type="entry name" value="F-box_AtFBL13-like"/>
    <property type="match status" value="1"/>
</dbReference>
<proteinExistence type="predicted"/>
<accession>A0A4V6A0F6</accession>